<evidence type="ECO:0000256" key="2">
    <source>
        <dbReference type="SAM" id="Phobius"/>
    </source>
</evidence>
<evidence type="ECO:0000313" key="3">
    <source>
        <dbReference type="EMBL" id="SPC98297.1"/>
    </source>
</evidence>
<dbReference type="EMBL" id="OIVN01001855">
    <property type="protein sequence ID" value="SPC98297.1"/>
    <property type="molecule type" value="Genomic_DNA"/>
</dbReference>
<feature type="compositionally biased region" description="Low complexity" evidence="1">
    <location>
        <begin position="127"/>
        <end position="141"/>
    </location>
</feature>
<dbReference type="EMBL" id="OIVN01005237">
    <property type="protein sequence ID" value="SPD21567.1"/>
    <property type="molecule type" value="Genomic_DNA"/>
</dbReference>
<keyword evidence="2" id="KW-0472">Membrane</keyword>
<accession>A0A2N9G6N6</accession>
<keyword evidence="2" id="KW-1133">Transmembrane helix</keyword>
<feature type="transmembrane region" description="Helical" evidence="2">
    <location>
        <begin position="172"/>
        <end position="200"/>
    </location>
</feature>
<proteinExistence type="predicted"/>
<dbReference type="AlphaFoldDB" id="A0A2N9G6N6"/>
<protein>
    <submittedName>
        <fullName evidence="3">Uncharacterized protein</fullName>
    </submittedName>
</protein>
<keyword evidence="2" id="KW-0812">Transmembrane</keyword>
<organism evidence="3">
    <name type="scientific">Fagus sylvatica</name>
    <name type="common">Beechnut</name>
    <dbReference type="NCBI Taxonomy" id="28930"/>
    <lineage>
        <taxon>Eukaryota</taxon>
        <taxon>Viridiplantae</taxon>
        <taxon>Streptophyta</taxon>
        <taxon>Embryophyta</taxon>
        <taxon>Tracheophyta</taxon>
        <taxon>Spermatophyta</taxon>
        <taxon>Magnoliopsida</taxon>
        <taxon>eudicotyledons</taxon>
        <taxon>Gunneridae</taxon>
        <taxon>Pentapetalae</taxon>
        <taxon>rosids</taxon>
        <taxon>fabids</taxon>
        <taxon>Fagales</taxon>
        <taxon>Fagaceae</taxon>
        <taxon>Fagus</taxon>
    </lineage>
</organism>
<evidence type="ECO:0000313" key="4">
    <source>
        <dbReference type="EMBL" id="SPD21567.1"/>
    </source>
</evidence>
<feature type="compositionally biased region" description="Polar residues" evidence="1">
    <location>
        <begin position="83"/>
        <end position="96"/>
    </location>
</feature>
<sequence length="244" mass="27401">MKNVSRNKFLLCFRPVVDMESVLESKGVVDRSASQGLPFVNVENKEETKVSMTPKRNFSRVVKAVMFGTILTKRVRDRKSYRQDSCQSKRSLSMNKSRNRASMVDNTNIHQEIKTISGLSHSSSYSSSASSSSSSGSASSSDIAKESCSNHQGLDEKPKKVDMGCSSFNSGIYLLVISLIITILWGRLCAIVFTSIWVYFVPRRRHVGYGQQEYVMKLAKPESPETTRRVILEGLLERSHHRGH</sequence>
<gene>
    <name evidence="3" type="ORF">FSB_LOCUS26179</name>
    <name evidence="4" type="ORF">FSB_LOCUS49449</name>
</gene>
<evidence type="ECO:0000256" key="1">
    <source>
        <dbReference type="SAM" id="MobiDB-lite"/>
    </source>
</evidence>
<name>A0A2N9G6N6_FAGSY</name>
<feature type="region of interest" description="Disordered" evidence="1">
    <location>
        <begin position="78"/>
        <end position="105"/>
    </location>
</feature>
<dbReference type="PANTHER" id="PTHR34379:SF15">
    <property type="entry name" value="PROTEIN, PUTATIVE-RELATED"/>
    <property type="match status" value="1"/>
</dbReference>
<dbReference type="InterPro" id="IPR040411">
    <property type="entry name" value="At5g23160-like"/>
</dbReference>
<dbReference type="PANTHER" id="PTHR34379">
    <property type="entry name" value="OS07G0553800 PROTEIN"/>
    <property type="match status" value="1"/>
</dbReference>
<feature type="region of interest" description="Disordered" evidence="1">
    <location>
        <begin position="127"/>
        <end position="160"/>
    </location>
</feature>
<reference evidence="3" key="1">
    <citation type="submission" date="2018-02" db="EMBL/GenBank/DDBJ databases">
        <authorList>
            <person name="Cohen D.B."/>
            <person name="Kent A.D."/>
        </authorList>
    </citation>
    <scope>NUCLEOTIDE SEQUENCE</scope>
</reference>